<evidence type="ECO:0000256" key="5">
    <source>
        <dbReference type="ARBA" id="ARBA00023002"/>
    </source>
</evidence>
<evidence type="ECO:0000256" key="1">
    <source>
        <dbReference type="ARBA" id="ARBA00001971"/>
    </source>
</evidence>
<dbReference type="Proteomes" id="UP000053328">
    <property type="component" value="Unassembled WGS sequence"/>
</dbReference>
<evidence type="ECO:0000256" key="9">
    <source>
        <dbReference type="RuleBase" id="RU000461"/>
    </source>
</evidence>
<dbReference type="GO" id="GO:0016712">
    <property type="term" value="F:oxidoreductase activity, acting on paired donors, with incorporation or reduction of molecular oxygen, reduced flavin or flavoprotein as one donor, and incorporation of one atom of oxygen"/>
    <property type="evidence" value="ECO:0007669"/>
    <property type="project" value="InterPro"/>
</dbReference>
<dbReference type="InterPro" id="IPR002402">
    <property type="entry name" value="Cyt_P450_E_grp-II"/>
</dbReference>
<dbReference type="InterPro" id="IPR047146">
    <property type="entry name" value="Cyt_P450_E_CYP52_fungi"/>
</dbReference>
<gene>
    <name evidence="11" type="ORF">PV08_11183</name>
</gene>
<evidence type="ECO:0000256" key="4">
    <source>
        <dbReference type="ARBA" id="ARBA00022723"/>
    </source>
</evidence>
<evidence type="ECO:0000256" key="7">
    <source>
        <dbReference type="ARBA" id="ARBA00023033"/>
    </source>
</evidence>
<dbReference type="GeneID" id="27338266"/>
<dbReference type="PRINTS" id="PR00385">
    <property type="entry name" value="P450"/>
</dbReference>
<reference evidence="11 12" key="1">
    <citation type="submission" date="2015-01" db="EMBL/GenBank/DDBJ databases">
        <title>The Genome Sequence of Exophiala spinifera CBS89968.</title>
        <authorList>
            <consortium name="The Broad Institute Genomics Platform"/>
            <person name="Cuomo C."/>
            <person name="de Hoog S."/>
            <person name="Gorbushina A."/>
            <person name="Stielow B."/>
            <person name="Teixiera M."/>
            <person name="Abouelleil A."/>
            <person name="Chapman S.B."/>
            <person name="Priest M."/>
            <person name="Young S.K."/>
            <person name="Wortman J."/>
            <person name="Nusbaum C."/>
            <person name="Birren B."/>
        </authorList>
    </citation>
    <scope>NUCLEOTIDE SEQUENCE [LARGE SCALE GENOMIC DNA]</scope>
    <source>
        <strain evidence="11 12">CBS 89968</strain>
    </source>
</reference>
<dbReference type="OrthoDB" id="1470350at2759"/>
<dbReference type="SUPFAM" id="SSF48264">
    <property type="entry name" value="Cytochrome P450"/>
    <property type="match status" value="1"/>
</dbReference>
<dbReference type="RefSeq" id="XP_016230438.1">
    <property type="nucleotide sequence ID" value="XM_016385494.1"/>
</dbReference>
<dbReference type="InterPro" id="IPR036396">
    <property type="entry name" value="Cyt_P450_sf"/>
</dbReference>
<keyword evidence="5 9" id="KW-0560">Oxidoreductase</keyword>
<dbReference type="VEuPathDB" id="FungiDB:PV08_11183"/>
<keyword evidence="7 9" id="KW-0503">Monooxygenase</keyword>
<dbReference type="InterPro" id="IPR002974">
    <property type="entry name" value="Cyt_P450_E_CYP52_ascomycetes"/>
</dbReference>
<dbReference type="InterPro" id="IPR017972">
    <property type="entry name" value="Cyt_P450_CS"/>
</dbReference>
<dbReference type="HOGENOM" id="CLU_001570_27_0_1"/>
<keyword evidence="10" id="KW-0812">Transmembrane</keyword>
<dbReference type="CDD" id="cd11063">
    <property type="entry name" value="CYP52"/>
    <property type="match status" value="1"/>
</dbReference>
<evidence type="ECO:0000313" key="11">
    <source>
        <dbReference type="EMBL" id="KIW10222.1"/>
    </source>
</evidence>
<dbReference type="PRINTS" id="PR01239">
    <property type="entry name" value="EP450IICYP52"/>
</dbReference>
<evidence type="ECO:0000256" key="6">
    <source>
        <dbReference type="ARBA" id="ARBA00023004"/>
    </source>
</evidence>
<dbReference type="AlphaFoldDB" id="A0A0D1ZB26"/>
<evidence type="ECO:0000256" key="10">
    <source>
        <dbReference type="SAM" id="Phobius"/>
    </source>
</evidence>
<dbReference type="PRINTS" id="PR00464">
    <property type="entry name" value="EP450II"/>
</dbReference>
<feature type="binding site" description="axial binding residue" evidence="8">
    <location>
        <position position="461"/>
    </location>
    <ligand>
        <name>heme</name>
        <dbReference type="ChEBI" id="CHEBI:30413"/>
    </ligand>
    <ligandPart>
        <name>Fe</name>
        <dbReference type="ChEBI" id="CHEBI:18248"/>
    </ligandPart>
</feature>
<dbReference type="GO" id="GO:0020037">
    <property type="term" value="F:heme binding"/>
    <property type="evidence" value="ECO:0007669"/>
    <property type="project" value="InterPro"/>
</dbReference>
<keyword evidence="10" id="KW-0472">Membrane</keyword>
<sequence length="514" mass="58542">MAVFPVPDVSPPVVIVALVALFALVRIYHEMTTGARRRRMIRENGCEPVYHYPHKGIGGKLLGLDVIKEMVTSVKEGCMHETTRRRNFSNGRKTLKVKILRQRFISTIEPENVKTILSTRFADYSLGRRRIEVFVPIFGHGIFATDGPAWERSRAMVRPNFTRHQVADLDMFEAHVSHLMDSIPRDGSTVDLQDLFFGLTMDSATEFLFGQSTNTLAPGLETESASEFVKAFVYVTEAVTKNFASGGLTDWIPDKKWRKSVQIMHDFADNIIREAMDEVKKEKEAPSGSGSRRYVFLHELLHQTQDLYALRSELLNILLAGRDTTAGLLSNTWHVLSKRKDIWEKLKAEVEELGGERPGYTAIKDMKYLKWVLNESLRLMPVVPGNSREAIRDTILPVGGGPDGRSPVLVKKGEVVSYSPWSMHRREDFYGPDALEFKPERWETLRPGWEYLPFNGGPRICVGQQYALMEASYATIRIIQTFPRIESRDEREWREWLTITLASGVGCKVAMFEK</sequence>
<feature type="transmembrane region" description="Helical" evidence="10">
    <location>
        <begin position="12"/>
        <end position="29"/>
    </location>
</feature>
<dbReference type="PANTHER" id="PTHR24287:SF1">
    <property type="entry name" value="P450, PUTATIVE (EUROFUNG)-RELATED"/>
    <property type="match status" value="1"/>
</dbReference>
<dbReference type="Gene3D" id="1.10.630.10">
    <property type="entry name" value="Cytochrome P450"/>
    <property type="match status" value="1"/>
</dbReference>
<keyword evidence="4 8" id="KW-0479">Metal-binding</keyword>
<comment type="cofactor">
    <cofactor evidence="1 8">
        <name>heme</name>
        <dbReference type="ChEBI" id="CHEBI:30413"/>
    </cofactor>
</comment>
<protein>
    <recommendedName>
        <fullName evidence="13">Cytochrome P450 alkane hydroxylase</fullName>
    </recommendedName>
</protein>
<dbReference type="PROSITE" id="PS00086">
    <property type="entry name" value="CYTOCHROME_P450"/>
    <property type="match status" value="1"/>
</dbReference>
<keyword evidence="12" id="KW-1185">Reference proteome</keyword>
<keyword evidence="10" id="KW-1133">Transmembrane helix</keyword>
<evidence type="ECO:0000256" key="2">
    <source>
        <dbReference type="ARBA" id="ARBA00010617"/>
    </source>
</evidence>
<proteinExistence type="inferred from homology"/>
<evidence type="ECO:0000256" key="8">
    <source>
        <dbReference type="PIRSR" id="PIRSR602402-1"/>
    </source>
</evidence>
<dbReference type="Pfam" id="PF00067">
    <property type="entry name" value="p450"/>
    <property type="match status" value="1"/>
</dbReference>
<evidence type="ECO:0000256" key="3">
    <source>
        <dbReference type="ARBA" id="ARBA00022617"/>
    </source>
</evidence>
<name>A0A0D1ZB26_9EURO</name>
<organism evidence="11 12">
    <name type="scientific">Exophiala spinifera</name>
    <dbReference type="NCBI Taxonomy" id="91928"/>
    <lineage>
        <taxon>Eukaryota</taxon>
        <taxon>Fungi</taxon>
        <taxon>Dikarya</taxon>
        <taxon>Ascomycota</taxon>
        <taxon>Pezizomycotina</taxon>
        <taxon>Eurotiomycetes</taxon>
        <taxon>Chaetothyriomycetidae</taxon>
        <taxon>Chaetothyriales</taxon>
        <taxon>Herpotrichiellaceae</taxon>
        <taxon>Exophiala</taxon>
    </lineage>
</organism>
<accession>A0A0D1ZB26</accession>
<dbReference type="GO" id="GO:0005506">
    <property type="term" value="F:iron ion binding"/>
    <property type="evidence" value="ECO:0007669"/>
    <property type="project" value="InterPro"/>
</dbReference>
<evidence type="ECO:0000313" key="12">
    <source>
        <dbReference type="Proteomes" id="UP000053328"/>
    </source>
</evidence>
<dbReference type="PANTHER" id="PTHR24287">
    <property type="entry name" value="P450, PUTATIVE (EUROFUNG)-RELATED"/>
    <property type="match status" value="1"/>
</dbReference>
<dbReference type="InterPro" id="IPR001128">
    <property type="entry name" value="Cyt_P450"/>
</dbReference>
<evidence type="ECO:0008006" key="13">
    <source>
        <dbReference type="Google" id="ProtNLM"/>
    </source>
</evidence>
<comment type="similarity">
    <text evidence="2 9">Belongs to the cytochrome P450 family.</text>
</comment>
<keyword evidence="3 8" id="KW-0349">Heme</keyword>
<keyword evidence="6 8" id="KW-0408">Iron</keyword>
<dbReference type="EMBL" id="KN847500">
    <property type="protein sequence ID" value="KIW10222.1"/>
    <property type="molecule type" value="Genomic_DNA"/>
</dbReference>
<dbReference type="STRING" id="91928.A0A0D1ZB26"/>